<organism evidence="2 3">
    <name type="scientific">Biomphalaria pfeifferi</name>
    <name type="common">Bloodfluke planorb</name>
    <name type="synonym">Freshwater snail</name>
    <dbReference type="NCBI Taxonomy" id="112525"/>
    <lineage>
        <taxon>Eukaryota</taxon>
        <taxon>Metazoa</taxon>
        <taxon>Spiralia</taxon>
        <taxon>Lophotrochozoa</taxon>
        <taxon>Mollusca</taxon>
        <taxon>Gastropoda</taxon>
        <taxon>Heterobranchia</taxon>
        <taxon>Euthyneura</taxon>
        <taxon>Panpulmonata</taxon>
        <taxon>Hygrophila</taxon>
        <taxon>Lymnaeoidea</taxon>
        <taxon>Planorbidae</taxon>
        <taxon>Biomphalaria</taxon>
    </lineage>
</organism>
<sequence length="55" mass="6190">DVEDDDSDNDKGNVTRDSDVNTCFTSGSQEANITIHFTYSSITFVHIRYHHSVTP</sequence>
<gene>
    <name evidence="2" type="ORF">Bpfe_004654</name>
</gene>
<evidence type="ECO:0000313" key="3">
    <source>
        <dbReference type="Proteomes" id="UP001233172"/>
    </source>
</evidence>
<feature type="non-terminal residue" evidence="2">
    <location>
        <position position="1"/>
    </location>
</feature>
<dbReference type="Proteomes" id="UP001233172">
    <property type="component" value="Unassembled WGS sequence"/>
</dbReference>
<name>A0AAD8C4R1_BIOPF</name>
<comment type="caution">
    <text evidence="2">The sequence shown here is derived from an EMBL/GenBank/DDBJ whole genome shotgun (WGS) entry which is preliminary data.</text>
</comment>
<evidence type="ECO:0000256" key="1">
    <source>
        <dbReference type="SAM" id="MobiDB-lite"/>
    </source>
</evidence>
<evidence type="ECO:0000313" key="2">
    <source>
        <dbReference type="EMBL" id="KAK0065857.1"/>
    </source>
</evidence>
<feature type="non-terminal residue" evidence="2">
    <location>
        <position position="55"/>
    </location>
</feature>
<reference evidence="2" key="2">
    <citation type="submission" date="2023-04" db="EMBL/GenBank/DDBJ databases">
        <authorList>
            <person name="Bu L."/>
            <person name="Lu L."/>
            <person name="Laidemitt M.R."/>
            <person name="Zhang S.M."/>
            <person name="Mutuku M."/>
            <person name="Mkoji G."/>
            <person name="Steinauer M."/>
            <person name="Loker E.S."/>
        </authorList>
    </citation>
    <scope>NUCLEOTIDE SEQUENCE</scope>
    <source>
        <strain evidence="2">KasaAsao</strain>
        <tissue evidence="2">Whole Snail</tissue>
    </source>
</reference>
<keyword evidence="3" id="KW-1185">Reference proteome</keyword>
<proteinExistence type="predicted"/>
<dbReference type="AlphaFoldDB" id="A0AAD8C4R1"/>
<feature type="region of interest" description="Disordered" evidence="1">
    <location>
        <begin position="1"/>
        <end position="21"/>
    </location>
</feature>
<dbReference type="EMBL" id="JASAOG010000012">
    <property type="protein sequence ID" value="KAK0065857.1"/>
    <property type="molecule type" value="Genomic_DNA"/>
</dbReference>
<protein>
    <submittedName>
        <fullName evidence="2">Uncharacterized protein</fullName>
    </submittedName>
</protein>
<accession>A0AAD8C4R1</accession>
<reference evidence="2" key="1">
    <citation type="journal article" date="2023" name="PLoS Negl. Trop. Dis.">
        <title>A genome sequence for Biomphalaria pfeifferi, the major vector snail for the human-infecting parasite Schistosoma mansoni.</title>
        <authorList>
            <person name="Bu L."/>
            <person name="Lu L."/>
            <person name="Laidemitt M.R."/>
            <person name="Zhang S.M."/>
            <person name="Mutuku M."/>
            <person name="Mkoji G."/>
            <person name="Steinauer M."/>
            <person name="Loker E.S."/>
        </authorList>
    </citation>
    <scope>NUCLEOTIDE SEQUENCE</scope>
    <source>
        <strain evidence="2">KasaAsao</strain>
    </source>
</reference>
<feature type="compositionally biased region" description="Basic and acidic residues" evidence="1">
    <location>
        <begin position="9"/>
        <end position="19"/>
    </location>
</feature>